<dbReference type="EMBL" id="JBJXBP010000005">
    <property type="protein sequence ID" value="KAL3827987.1"/>
    <property type="molecule type" value="Genomic_DNA"/>
</dbReference>
<accession>A0ABD3STP9</accession>
<dbReference type="InterPro" id="IPR012340">
    <property type="entry name" value="NA-bd_OB-fold"/>
</dbReference>
<protein>
    <recommendedName>
        <fullName evidence="2">Replication factor A C-terminal domain-containing protein</fullName>
    </recommendedName>
</protein>
<name>A0ABD3STP9_9LAMI</name>
<dbReference type="Proteomes" id="UP001634393">
    <property type="component" value="Unassembled WGS sequence"/>
</dbReference>
<evidence type="ECO:0000313" key="4">
    <source>
        <dbReference type="Proteomes" id="UP001634393"/>
    </source>
</evidence>
<dbReference type="AlphaFoldDB" id="A0ABD3STP9"/>
<gene>
    <name evidence="3" type="ORF">ACJIZ3_016789</name>
</gene>
<dbReference type="Pfam" id="PF08646">
    <property type="entry name" value="Rep_fac-A_C"/>
    <property type="match status" value="1"/>
</dbReference>
<proteinExistence type="predicted"/>
<keyword evidence="4" id="KW-1185">Reference proteome</keyword>
<feature type="domain" description="Replication factor A C-terminal" evidence="2">
    <location>
        <begin position="287"/>
        <end position="419"/>
    </location>
</feature>
<comment type="caution">
    <text evidence="3">The sequence shown here is derived from an EMBL/GenBank/DDBJ whole genome shotgun (WGS) entry which is preliminary data.</text>
</comment>
<dbReference type="SUPFAM" id="SSF50249">
    <property type="entry name" value="Nucleic acid-binding proteins"/>
    <property type="match status" value="3"/>
</dbReference>
<evidence type="ECO:0000256" key="1">
    <source>
        <dbReference type="SAM" id="Phobius"/>
    </source>
</evidence>
<organism evidence="3 4">
    <name type="scientific">Penstemon smallii</name>
    <dbReference type="NCBI Taxonomy" id="265156"/>
    <lineage>
        <taxon>Eukaryota</taxon>
        <taxon>Viridiplantae</taxon>
        <taxon>Streptophyta</taxon>
        <taxon>Embryophyta</taxon>
        <taxon>Tracheophyta</taxon>
        <taxon>Spermatophyta</taxon>
        <taxon>Magnoliopsida</taxon>
        <taxon>eudicotyledons</taxon>
        <taxon>Gunneridae</taxon>
        <taxon>Pentapetalae</taxon>
        <taxon>asterids</taxon>
        <taxon>lamiids</taxon>
        <taxon>Lamiales</taxon>
        <taxon>Plantaginaceae</taxon>
        <taxon>Cheloneae</taxon>
        <taxon>Penstemon</taxon>
    </lineage>
</organism>
<evidence type="ECO:0000313" key="3">
    <source>
        <dbReference type="EMBL" id="KAL3827987.1"/>
    </source>
</evidence>
<dbReference type="Gene3D" id="2.40.50.140">
    <property type="entry name" value="Nucleic acid-binding proteins"/>
    <property type="match status" value="3"/>
</dbReference>
<reference evidence="3 4" key="1">
    <citation type="submission" date="2024-12" db="EMBL/GenBank/DDBJ databases">
        <title>The unique morphological basis and parallel evolutionary history of personate flowers in Penstemon.</title>
        <authorList>
            <person name="Depatie T.H."/>
            <person name="Wessinger C.A."/>
        </authorList>
    </citation>
    <scope>NUCLEOTIDE SEQUENCE [LARGE SCALE GENOMIC DNA]</scope>
    <source>
        <strain evidence="3">WTNN_2</strain>
        <tissue evidence="3">Leaf</tissue>
    </source>
</reference>
<dbReference type="InterPro" id="IPR013955">
    <property type="entry name" value="Rep_factor-A_C"/>
</dbReference>
<sequence>MTTEYVHIEDVDTSPKKWTVKVIVHEKTQPRASGNSPNRHQRVVFMDEKGQKVMATIYDPDIKLFKDEFKLGLTYIISNAKVKHLEDKYNRFNYPYQWTIHRGVLFKELKEEVIPMSIVRQQFVSFADLQTRGPTSERMDILGIVIGKNENRCFVSNNVQHTVKEFAIMNEENKVIILSLWNNVAESESKVIEDAKQSFPIISASALVYSSFRGPSLGSTPSTSIVVDPQIPEAQILTTWRSKNMKAIIETAAAKDYFVRDDSSTPISTAALSTIAGIAAEVKIDKFTVNAFIKITDYNQRLFYMGCEKCYSGIGADFNYAYTCVACKEATVAKPRGKLQINVYDSTGSLDVTVFGQQAEEILQLSAMKCMELYNTGNVAPIEEINEGLVNRLFLMTLRKKAKTLADATLFNYTVMKLQTGGSVELHTLPSTSESIAPSSLETEAFHTWCIILIITNMHLIIYIKEACMFFNLKLLSIF</sequence>
<dbReference type="PANTHER" id="PTHR47165">
    <property type="entry name" value="OS03G0429900 PROTEIN"/>
    <property type="match status" value="1"/>
</dbReference>
<evidence type="ECO:0000259" key="2">
    <source>
        <dbReference type="Pfam" id="PF08646"/>
    </source>
</evidence>
<keyword evidence="1" id="KW-0472">Membrane</keyword>
<keyword evidence="1" id="KW-0812">Transmembrane</keyword>
<dbReference type="PANTHER" id="PTHR47165:SF4">
    <property type="entry name" value="OS03G0429900 PROTEIN"/>
    <property type="match status" value="1"/>
</dbReference>
<keyword evidence="1" id="KW-1133">Transmembrane helix</keyword>
<feature type="transmembrane region" description="Helical" evidence="1">
    <location>
        <begin position="446"/>
        <end position="464"/>
    </location>
</feature>